<gene>
    <name evidence="7" type="ORF">LQ327_05300</name>
</gene>
<name>A0ABS8P3I8_9PSEU</name>
<dbReference type="Gene3D" id="3.30.450.40">
    <property type="match status" value="1"/>
</dbReference>
<dbReference type="PROSITE" id="PS51077">
    <property type="entry name" value="HTH_ICLR"/>
    <property type="match status" value="1"/>
</dbReference>
<dbReference type="InterPro" id="IPR005471">
    <property type="entry name" value="Tscrpt_reg_IclR_N"/>
</dbReference>
<feature type="region of interest" description="Disordered" evidence="4">
    <location>
        <begin position="307"/>
        <end position="338"/>
    </location>
</feature>
<dbReference type="Proteomes" id="UP001199469">
    <property type="component" value="Unassembled WGS sequence"/>
</dbReference>
<sequence>MTDRTSTRDAGTGRSLKTAAEALTALRFLGAAPGGVTAEALGVELGKSAATARYLLNTLCQEGYARREGHTGVYRLSDAPPWGDAWGGLFGDAAPAEPEEDPEPGMAEVVDLDEARDALRPLRREDDPVSRYELPESLADAVTELYWRTRQRSYLARWDGDATVIVDARGHQGLARIPDLRERIPVAQAHALAVTKALVATSSEIEELLLAETDRTAFTATTITTTPGLARELARVRREGVAIDREEFAEGFCCVGAPIIAPDGRVAASIAVSSPARRFAQDSDALTDAVRDVAATAMREWRARVAATGSAAAERPAGRTDHLATEQHGPGGTGPPRR</sequence>
<dbReference type="InterPro" id="IPR036390">
    <property type="entry name" value="WH_DNA-bd_sf"/>
</dbReference>
<accession>A0ABS8P3I8</accession>
<evidence type="ECO:0000256" key="2">
    <source>
        <dbReference type="ARBA" id="ARBA00023125"/>
    </source>
</evidence>
<keyword evidence="8" id="KW-1185">Reference proteome</keyword>
<evidence type="ECO:0000256" key="1">
    <source>
        <dbReference type="ARBA" id="ARBA00023015"/>
    </source>
</evidence>
<keyword evidence="2" id="KW-0238">DNA-binding</keyword>
<feature type="compositionally biased region" description="Basic and acidic residues" evidence="4">
    <location>
        <begin position="316"/>
        <end position="325"/>
    </location>
</feature>
<evidence type="ECO:0000259" key="6">
    <source>
        <dbReference type="PROSITE" id="PS51078"/>
    </source>
</evidence>
<dbReference type="InterPro" id="IPR014757">
    <property type="entry name" value="Tscrpt_reg_IclR_C"/>
</dbReference>
<keyword evidence="3" id="KW-0804">Transcription</keyword>
<organism evidence="7 8">
    <name type="scientific">Actinomycetospora endophytica</name>
    <dbReference type="NCBI Taxonomy" id="2291215"/>
    <lineage>
        <taxon>Bacteria</taxon>
        <taxon>Bacillati</taxon>
        <taxon>Actinomycetota</taxon>
        <taxon>Actinomycetes</taxon>
        <taxon>Pseudonocardiales</taxon>
        <taxon>Pseudonocardiaceae</taxon>
        <taxon>Actinomycetospora</taxon>
    </lineage>
</organism>
<dbReference type="InterPro" id="IPR029016">
    <property type="entry name" value="GAF-like_dom_sf"/>
</dbReference>
<dbReference type="InterPro" id="IPR050707">
    <property type="entry name" value="HTH_MetabolicPath_Reg"/>
</dbReference>
<evidence type="ECO:0000313" key="7">
    <source>
        <dbReference type="EMBL" id="MCD2192803.1"/>
    </source>
</evidence>
<dbReference type="SUPFAM" id="SSF46785">
    <property type="entry name" value="Winged helix' DNA-binding domain"/>
    <property type="match status" value="1"/>
</dbReference>
<feature type="domain" description="HTH iclR-type" evidence="5">
    <location>
        <begin position="16"/>
        <end position="78"/>
    </location>
</feature>
<reference evidence="7 8" key="1">
    <citation type="submission" date="2021-11" db="EMBL/GenBank/DDBJ databases">
        <title>Draft genome sequence of Actinomycetospora sp. SF1 isolated from the rhizosphere soil.</title>
        <authorList>
            <person name="Duangmal K."/>
            <person name="Chantavorakit T."/>
        </authorList>
    </citation>
    <scope>NUCLEOTIDE SEQUENCE [LARGE SCALE GENOMIC DNA]</scope>
    <source>
        <strain evidence="7 8">TBRC 5722</strain>
    </source>
</reference>
<dbReference type="RefSeq" id="WP_230730471.1">
    <property type="nucleotide sequence ID" value="NZ_JAJNDB010000001.1"/>
</dbReference>
<dbReference type="Pfam" id="PF09339">
    <property type="entry name" value="HTH_IclR"/>
    <property type="match status" value="1"/>
</dbReference>
<comment type="caution">
    <text evidence="7">The sequence shown here is derived from an EMBL/GenBank/DDBJ whole genome shotgun (WGS) entry which is preliminary data.</text>
</comment>
<feature type="compositionally biased region" description="Gly residues" evidence="4">
    <location>
        <begin position="329"/>
        <end position="338"/>
    </location>
</feature>
<dbReference type="Pfam" id="PF01614">
    <property type="entry name" value="IclR_C"/>
    <property type="match status" value="1"/>
</dbReference>
<dbReference type="SUPFAM" id="SSF55781">
    <property type="entry name" value="GAF domain-like"/>
    <property type="match status" value="1"/>
</dbReference>
<evidence type="ECO:0000256" key="4">
    <source>
        <dbReference type="SAM" id="MobiDB-lite"/>
    </source>
</evidence>
<dbReference type="PROSITE" id="PS51078">
    <property type="entry name" value="ICLR_ED"/>
    <property type="match status" value="1"/>
</dbReference>
<dbReference type="PANTHER" id="PTHR30136">
    <property type="entry name" value="HELIX-TURN-HELIX TRANSCRIPTIONAL REGULATOR, ICLR FAMILY"/>
    <property type="match status" value="1"/>
</dbReference>
<protein>
    <submittedName>
        <fullName evidence="7">Helix-turn-helix domain-containing protein</fullName>
    </submittedName>
</protein>
<proteinExistence type="predicted"/>
<evidence type="ECO:0000256" key="3">
    <source>
        <dbReference type="ARBA" id="ARBA00023163"/>
    </source>
</evidence>
<dbReference type="PANTHER" id="PTHR30136:SF35">
    <property type="entry name" value="HTH-TYPE TRANSCRIPTIONAL REGULATOR RV1719"/>
    <property type="match status" value="1"/>
</dbReference>
<feature type="domain" description="IclR-ED" evidence="6">
    <location>
        <begin position="120"/>
        <end position="307"/>
    </location>
</feature>
<dbReference type="Gene3D" id="1.10.10.10">
    <property type="entry name" value="Winged helix-like DNA-binding domain superfamily/Winged helix DNA-binding domain"/>
    <property type="match status" value="1"/>
</dbReference>
<evidence type="ECO:0000259" key="5">
    <source>
        <dbReference type="PROSITE" id="PS51077"/>
    </source>
</evidence>
<evidence type="ECO:0000313" key="8">
    <source>
        <dbReference type="Proteomes" id="UP001199469"/>
    </source>
</evidence>
<dbReference type="EMBL" id="JAJNDB010000001">
    <property type="protein sequence ID" value="MCD2192803.1"/>
    <property type="molecule type" value="Genomic_DNA"/>
</dbReference>
<dbReference type="InterPro" id="IPR036388">
    <property type="entry name" value="WH-like_DNA-bd_sf"/>
</dbReference>
<keyword evidence="1" id="KW-0805">Transcription regulation</keyword>